<organism evidence="11 12">
    <name type="scientific">Ostreococcus lucimarinus (strain CCE9901)</name>
    <dbReference type="NCBI Taxonomy" id="436017"/>
    <lineage>
        <taxon>Eukaryota</taxon>
        <taxon>Viridiplantae</taxon>
        <taxon>Chlorophyta</taxon>
        <taxon>Mamiellophyceae</taxon>
        <taxon>Mamiellales</taxon>
        <taxon>Bathycoccaceae</taxon>
        <taxon>Ostreococcus</taxon>
    </lineage>
</organism>
<dbReference type="InterPro" id="IPR012677">
    <property type="entry name" value="Nucleotide-bd_a/b_plait_sf"/>
</dbReference>
<keyword evidence="7 9" id="KW-0539">Nucleus</keyword>
<evidence type="ECO:0000256" key="4">
    <source>
        <dbReference type="ARBA" id="ARBA00022737"/>
    </source>
</evidence>
<comment type="similarity">
    <text evidence="2 9">Belongs to the splicing factor SR family.</text>
</comment>
<evidence type="ECO:0000313" key="11">
    <source>
        <dbReference type="EMBL" id="ABO94836.1"/>
    </source>
</evidence>
<evidence type="ECO:0000256" key="8">
    <source>
        <dbReference type="PROSITE-ProRule" id="PRU00176"/>
    </source>
</evidence>
<dbReference type="PANTHER" id="PTHR23139">
    <property type="entry name" value="RNA-BINDING PROTEIN"/>
    <property type="match status" value="1"/>
</dbReference>
<dbReference type="HOGENOM" id="CLU_021795_1_1_1"/>
<keyword evidence="12" id="KW-1185">Reference proteome</keyword>
<dbReference type="KEGG" id="olu:OSTLU_5724"/>
<dbReference type="SUPFAM" id="SSF54928">
    <property type="entry name" value="RNA-binding domain, RBD"/>
    <property type="match status" value="2"/>
</dbReference>
<dbReference type="GO" id="GO:0003723">
    <property type="term" value="F:RNA binding"/>
    <property type="evidence" value="ECO:0007669"/>
    <property type="project" value="UniProtKB-UniRule"/>
</dbReference>
<evidence type="ECO:0000256" key="3">
    <source>
        <dbReference type="ARBA" id="ARBA00022664"/>
    </source>
</evidence>
<reference evidence="11 12" key="1">
    <citation type="journal article" date="2007" name="Proc. Natl. Acad. Sci. U.S.A.">
        <title>The tiny eukaryote Ostreococcus provides genomic insights into the paradox of plankton speciation.</title>
        <authorList>
            <person name="Palenik B."/>
            <person name="Grimwood J."/>
            <person name="Aerts A."/>
            <person name="Rouze P."/>
            <person name="Salamov A."/>
            <person name="Putnam N."/>
            <person name="Dupont C."/>
            <person name="Jorgensen R."/>
            <person name="Derelle E."/>
            <person name="Rombauts S."/>
            <person name="Zhou K."/>
            <person name="Otillar R."/>
            <person name="Merchant S.S."/>
            <person name="Podell S."/>
            <person name="Gaasterland T."/>
            <person name="Napoli C."/>
            <person name="Gendler K."/>
            <person name="Manuell A."/>
            <person name="Tai V."/>
            <person name="Vallon O."/>
            <person name="Piganeau G."/>
            <person name="Jancek S."/>
            <person name="Heijde M."/>
            <person name="Jabbari K."/>
            <person name="Bowler C."/>
            <person name="Lohr M."/>
            <person name="Robbens S."/>
            <person name="Werner G."/>
            <person name="Dubchak I."/>
            <person name="Pazour G.J."/>
            <person name="Ren Q."/>
            <person name="Paulsen I."/>
            <person name="Delwiche C."/>
            <person name="Schmutz J."/>
            <person name="Rokhsar D."/>
            <person name="Van de Peer Y."/>
            <person name="Moreau H."/>
            <person name="Grigoriev I.V."/>
        </authorList>
    </citation>
    <scope>NUCLEOTIDE SEQUENCE [LARGE SCALE GENOMIC DNA]</scope>
    <source>
        <strain evidence="11 12">CCE9901</strain>
    </source>
</reference>
<evidence type="ECO:0000256" key="1">
    <source>
        <dbReference type="ARBA" id="ARBA00004123"/>
    </source>
</evidence>
<dbReference type="NCBIfam" id="TIGR01642">
    <property type="entry name" value="U2AF_lg"/>
    <property type="match status" value="1"/>
</dbReference>
<dbReference type="PROSITE" id="PS50102">
    <property type="entry name" value="RRM"/>
    <property type="match status" value="2"/>
</dbReference>
<sequence>TAQATRHARRIYVGGIPLTTNEADVNAFFNNALLAVGGTNGAEGQPVVNVYINVEKKFAFVEFRSVEEASNALALDGIVLDGVPVRIRRPNDYNPSLAHDLGPSMPNPALNLAAIGLDPSALQRAGVGGNLLHEHEDRIFIGGLPYFLDEAQIRELLEAFGPIRQFDLVRDKETGNSKGYGFVVYEDVSVTDIACQGLNGMTMGDKTLTVRRAEQSNAPGGVQPGMMNVPPPPPAIAAPPTNPPSTVVSFDNMGLTEEELADDEEYENIMEDMQEECGKHGEIVSVVIPRP</sequence>
<feature type="non-terminal residue" evidence="11">
    <location>
        <position position="291"/>
    </location>
</feature>
<accession>A4RTR8</accession>
<dbReference type="eggNOG" id="KOG0120">
    <property type="taxonomic scope" value="Eukaryota"/>
</dbReference>
<dbReference type="STRING" id="436017.A4RTR8"/>
<dbReference type="EMBL" id="CP000583">
    <property type="protein sequence ID" value="ABO94836.1"/>
    <property type="molecule type" value="Genomic_DNA"/>
</dbReference>
<dbReference type="GeneID" id="5000622"/>
<dbReference type="OMA" id="HEHEDRI"/>
<keyword evidence="4" id="KW-0677">Repeat</keyword>
<dbReference type="Pfam" id="PF00076">
    <property type="entry name" value="RRM_1"/>
    <property type="match status" value="2"/>
</dbReference>
<keyword evidence="6 9" id="KW-0508">mRNA splicing</keyword>
<evidence type="ECO:0000259" key="10">
    <source>
        <dbReference type="PROSITE" id="PS50102"/>
    </source>
</evidence>
<comment type="subcellular location">
    <subcellularLocation>
        <location evidence="1 9">Nucleus</location>
    </subcellularLocation>
</comment>
<dbReference type="CDD" id="cd12232">
    <property type="entry name" value="RRM3_U2AF65"/>
    <property type="match status" value="1"/>
</dbReference>
<comment type="function">
    <text evidence="9">Necessary for the splicing of pre-mRNA.</text>
</comment>
<dbReference type="RefSeq" id="XP_001416543.1">
    <property type="nucleotide sequence ID" value="XM_001416506.1"/>
</dbReference>
<evidence type="ECO:0000313" key="12">
    <source>
        <dbReference type="Proteomes" id="UP000001568"/>
    </source>
</evidence>
<feature type="domain" description="RRM" evidence="10">
    <location>
        <begin position="137"/>
        <end position="215"/>
    </location>
</feature>
<feature type="domain" description="RRM" evidence="10">
    <location>
        <begin position="9"/>
        <end position="92"/>
    </location>
</feature>
<dbReference type="InterPro" id="IPR000504">
    <property type="entry name" value="RRM_dom"/>
</dbReference>
<keyword evidence="3 9" id="KW-0507">mRNA processing</keyword>
<evidence type="ECO:0000256" key="2">
    <source>
        <dbReference type="ARBA" id="ARBA00010269"/>
    </source>
</evidence>
<evidence type="ECO:0000256" key="6">
    <source>
        <dbReference type="ARBA" id="ARBA00023187"/>
    </source>
</evidence>
<dbReference type="CDD" id="cd12231">
    <property type="entry name" value="RRM2_U2AF65"/>
    <property type="match status" value="1"/>
</dbReference>
<dbReference type="OrthoDB" id="10266058at2759"/>
<dbReference type="GO" id="GO:0006397">
    <property type="term" value="P:mRNA processing"/>
    <property type="evidence" value="ECO:0007669"/>
    <property type="project" value="UniProtKB-KW"/>
</dbReference>
<keyword evidence="5 8" id="KW-0694">RNA-binding</keyword>
<protein>
    <recommendedName>
        <fullName evidence="9">Splicing factor U2af large subunit</fullName>
    </recommendedName>
    <alternativeName>
        <fullName evidence="9">U2 auxiliary factor 65 kDa subunit</fullName>
    </alternativeName>
    <alternativeName>
        <fullName evidence="9">U2 small nuclear ribonucleoprotein auxiliary factor large subunit (U2 snRNP auxiliary factor large subunit)</fullName>
    </alternativeName>
</protein>
<dbReference type="SMART" id="SM00360">
    <property type="entry name" value="RRM"/>
    <property type="match status" value="2"/>
</dbReference>
<evidence type="ECO:0000256" key="9">
    <source>
        <dbReference type="RuleBase" id="RU364135"/>
    </source>
</evidence>
<dbReference type="Gramene" id="ABO94836">
    <property type="protein sequence ID" value="ABO94836"/>
    <property type="gene ID" value="OSTLU_5724"/>
</dbReference>
<evidence type="ECO:0000256" key="5">
    <source>
        <dbReference type="ARBA" id="ARBA00022884"/>
    </source>
</evidence>
<dbReference type="AlphaFoldDB" id="A4RTR8"/>
<dbReference type="GO" id="GO:0008380">
    <property type="term" value="P:RNA splicing"/>
    <property type="evidence" value="ECO:0007669"/>
    <property type="project" value="UniProtKB-KW"/>
</dbReference>
<dbReference type="FunFam" id="3.30.70.330:FF:000057">
    <property type="entry name" value="U2 snRNP auxiliary factor large subunit"/>
    <property type="match status" value="1"/>
</dbReference>
<gene>
    <name evidence="11" type="ORF">OSTLU_5724</name>
</gene>
<feature type="non-terminal residue" evidence="11">
    <location>
        <position position="1"/>
    </location>
</feature>
<dbReference type="Proteomes" id="UP000001568">
    <property type="component" value="Chromosome 3"/>
</dbReference>
<proteinExistence type="inferred from homology"/>
<dbReference type="InterPro" id="IPR035979">
    <property type="entry name" value="RBD_domain_sf"/>
</dbReference>
<dbReference type="CDD" id="cd12230">
    <property type="entry name" value="RRM1_U2AF65"/>
    <property type="match status" value="1"/>
</dbReference>
<dbReference type="InterPro" id="IPR006529">
    <property type="entry name" value="U2AF_lg"/>
</dbReference>
<name>A4RTR8_OSTLU</name>
<dbReference type="Gene3D" id="3.30.70.330">
    <property type="match status" value="3"/>
</dbReference>
<evidence type="ECO:0000256" key="7">
    <source>
        <dbReference type="ARBA" id="ARBA00023242"/>
    </source>
</evidence>
<dbReference type="GO" id="GO:0005634">
    <property type="term" value="C:nucleus"/>
    <property type="evidence" value="ECO:0007669"/>
    <property type="project" value="UniProtKB-SubCell"/>
</dbReference>